<protein>
    <submittedName>
        <fullName evidence="8">ABC-2 type transport system ATP-binding protein</fullName>
    </submittedName>
</protein>
<evidence type="ECO:0000256" key="5">
    <source>
        <dbReference type="ARBA" id="ARBA00022840"/>
    </source>
</evidence>
<dbReference type="InterPro" id="IPR027417">
    <property type="entry name" value="P-loop_NTPase"/>
</dbReference>
<evidence type="ECO:0000256" key="1">
    <source>
        <dbReference type="ARBA" id="ARBA00004202"/>
    </source>
</evidence>
<evidence type="ECO:0000256" key="4">
    <source>
        <dbReference type="ARBA" id="ARBA00022741"/>
    </source>
</evidence>
<keyword evidence="5 8" id="KW-0067">ATP-binding</keyword>
<keyword evidence="6" id="KW-0046">Antibiotic resistance</keyword>
<evidence type="ECO:0000313" key="8">
    <source>
        <dbReference type="EMBL" id="SNR73795.1"/>
    </source>
</evidence>
<feature type="domain" description="ABC transporter" evidence="7">
    <location>
        <begin position="6"/>
        <end position="229"/>
    </location>
</feature>
<dbReference type="GO" id="GO:0016887">
    <property type="term" value="F:ATP hydrolysis activity"/>
    <property type="evidence" value="ECO:0007669"/>
    <property type="project" value="InterPro"/>
</dbReference>
<dbReference type="InterPro" id="IPR050763">
    <property type="entry name" value="ABC_transporter_ATP-binding"/>
</dbReference>
<dbReference type="EMBL" id="FZNR01000005">
    <property type="protein sequence ID" value="SNR73795.1"/>
    <property type="molecule type" value="Genomic_DNA"/>
</dbReference>
<evidence type="ECO:0000256" key="6">
    <source>
        <dbReference type="ARBA" id="ARBA00023251"/>
    </source>
</evidence>
<dbReference type="Pfam" id="PF00005">
    <property type="entry name" value="ABC_tran"/>
    <property type="match status" value="1"/>
</dbReference>
<gene>
    <name evidence="8" type="ORF">SAMN06264365_105132</name>
</gene>
<keyword evidence="9" id="KW-1185">Reference proteome</keyword>
<dbReference type="GO" id="GO:0046677">
    <property type="term" value="P:response to antibiotic"/>
    <property type="evidence" value="ECO:0007669"/>
    <property type="project" value="UniProtKB-KW"/>
</dbReference>
<evidence type="ECO:0000256" key="3">
    <source>
        <dbReference type="ARBA" id="ARBA00022448"/>
    </source>
</evidence>
<dbReference type="SMART" id="SM00382">
    <property type="entry name" value="AAA"/>
    <property type="match status" value="1"/>
</dbReference>
<dbReference type="RefSeq" id="WP_179277119.1">
    <property type="nucleotide sequence ID" value="NZ_BOMU01000035.1"/>
</dbReference>
<dbReference type="SUPFAM" id="SSF52540">
    <property type="entry name" value="P-loop containing nucleoside triphosphate hydrolases"/>
    <property type="match status" value="1"/>
</dbReference>
<dbReference type="PROSITE" id="PS00211">
    <property type="entry name" value="ABC_TRANSPORTER_1"/>
    <property type="match status" value="1"/>
</dbReference>
<dbReference type="Proteomes" id="UP000198415">
    <property type="component" value="Unassembled WGS sequence"/>
</dbReference>
<dbReference type="GO" id="GO:0005886">
    <property type="term" value="C:plasma membrane"/>
    <property type="evidence" value="ECO:0007669"/>
    <property type="project" value="UniProtKB-SubCell"/>
</dbReference>
<dbReference type="CDD" id="cd03230">
    <property type="entry name" value="ABC_DR_subfamily_A"/>
    <property type="match status" value="1"/>
</dbReference>
<dbReference type="PANTHER" id="PTHR42711:SF5">
    <property type="entry name" value="ABC TRANSPORTER ATP-BINDING PROTEIN NATA"/>
    <property type="match status" value="1"/>
</dbReference>
<dbReference type="InterPro" id="IPR003593">
    <property type="entry name" value="AAA+_ATPase"/>
</dbReference>
<accession>A0A238YRM6</accession>
<keyword evidence="4" id="KW-0547">Nucleotide-binding</keyword>
<dbReference type="InterPro" id="IPR003439">
    <property type="entry name" value="ABC_transporter-like_ATP-bd"/>
</dbReference>
<dbReference type="InterPro" id="IPR017871">
    <property type="entry name" value="ABC_transporter-like_CS"/>
</dbReference>
<reference evidence="8 9" key="1">
    <citation type="submission" date="2017-06" db="EMBL/GenBank/DDBJ databases">
        <authorList>
            <person name="Kim H.J."/>
            <person name="Triplett B.A."/>
        </authorList>
    </citation>
    <scope>NUCLEOTIDE SEQUENCE [LARGE SCALE GENOMIC DNA]</scope>
    <source>
        <strain evidence="8 9">DSM 43151</strain>
    </source>
</reference>
<evidence type="ECO:0000313" key="9">
    <source>
        <dbReference type="Proteomes" id="UP000198415"/>
    </source>
</evidence>
<name>A0A238YRM6_9ACTN</name>
<evidence type="ECO:0000259" key="7">
    <source>
        <dbReference type="PROSITE" id="PS50893"/>
    </source>
</evidence>
<comment type="similarity">
    <text evidence="2">Belongs to the ABC transporter superfamily.</text>
</comment>
<dbReference type="GO" id="GO:0005524">
    <property type="term" value="F:ATP binding"/>
    <property type="evidence" value="ECO:0007669"/>
    <property type="project" value="UniProtKB-KW"/>
</dbReference>
<proteinExistence type="inferred from homology"/>
<dbReference type="PANTHER" id="PTHR42711">
    <property type="entry name" value="ABC TRANSPORTER ATP-BINDING PROTEIN"/>
    <property type="match status" value="1"/>
</dbReference>
<keyword evidence="3" id="KW-0813">Transport</keyword>
<organism evidence="8 9">
    <name type="scientific">Actinoplanes regularis</name>
    <dbReference type="NCBI Taxonomy" id="52697"/>
    <lineage>
        <taxon>Bacteria</taxon>
        <taxon>Bacillati</taxon>
        <taxon>Actinomycetota</taxon>
        <taxon>Actinomycetes</taxon>
        <taxon>Micromonosporales</taxon>
        <taxon>Micromonosporaceae</taxon>
        <taxon>Actinoplanes</taxon>
    </lineage>
</organism>
<dbReference type="AlphaFoldDB" id="A0A238YRM6"/>
<dbReference type="PROSITE" id="PS50893">
    <property type="entry name" value="ABC_TRANSPORTER_2"/>
    <property type="match status" value="1"/>
</dbReference>
<sequence>MDDIAIAAHDLRCRYGDFEAVGGVGLAVRRGELLCLAGTNGAGKTTIVDTLCGHRRPVGGRARLLGLDPARHRHRLAARVGVVPQDPGFAGGLTTEETYALWTRLRGHRPHRGLAEAGLAHRRRVPVRQLSGGERRRLDLAIALAGHPPVLLLDEPTAGLDLEARERAWTLIRERRAAGAAVLLTTHAVEEAETLADRYVVVHGGAVAAAGTAAEITAGLAHRITTVVPARLRRLEPPRLRGQATWRELPGGQAELVVTTPEPGADTAALRGWSPVPLDRLAVTPPSIGDVLRRLAGSS</sequence>
<evidence type="ECO:0000256" key="2">
    <source>
        <dbReference type="ARBA" id="ARBA00005417"/>
    </source>
</evidence>
<comment type="subcellular location">
    <subcellularLocation>
        <location evidence="1">Cell membrane</location>
        <topology evidence="1">Peripheral membrane protein</topology>
    </subcellularLocation>
</comment>
<dbReference type="Gene3D" id="3.40.50.300">
    <property type="entry name" value="P-loop containing nucleotide triphosphate hydrolases"/>
    <property type="match status" value="1"/>
</dbReference>